<keyword evidence="5" id="KW-0560">Oxidoreductase</keyword>
<keyword evidence="11" id="KW-1185">Reference proteome</keyword>
<evidence type="ECO:0000256" key="1">
    <source>
        <dbReference type="ARBA" id="ARBA00001974"/>
    </source>
</evidence>
<dbReference type="EMBL" id="RKQG01000001">
    <property type="protein sequence ID" value="RPE33068.1"/>
    <property type="molecule type" value="Genomic_DNA"/>
</dbReference>
<dbReference type="CDD" id="cd00567">
    <property type="entry name" value="ACAD"/>
    <property type="match status" value="1"/>
</dbReference>
<evidence type="ECO:0000259" key="7">
    <source>
        <dbReference type="Pfam" id="PF00441"/>
    </source>
</evidence>
<feature type="domain" description="Acyl-CoA oxidase/dehydrogenase middle" evidence="8">
    <location>
        <begin position="125"/>
        <end position="236"/>
    </location>
</feature>
<dbReference type="Pfam" id="PF00441">
    <property type="entry name" value="Acyl-CoA_dh_1"/>
    <property type="match status" value="1"/>
</dbReference>
<dbReference type="InterPro" id="IPR037069">
    <property type="entry name" value="AcylCoA_DH/ox_N_sf"/>
</dbReference>
<dbReference type="InterPro" id="IPR046373">
    <property type="entry name" value="Acyl-CoA_Oxase/DH_mid-dom_sf"/>
</dbReference>
<comment type="cofactor">
    <cofactor evidence="1 5">
        <name>FAD</name>
        <dbReference type="ChEBI" id="CHEBI:57692"/>
    </cofactor>
</comment>
<keyword evidence="3 5" id="KW-0285">Flavoprotein</keyword>
<dbReference type="PANTHER" id="PTHR43884:SF12">
    <property type="entry name" value="ISOVALERYL-COA DEHYDROGENASE, MITOCHONDRIAL-RELATED"/>
    <property type="match status" value="1"/>
</dbReference>
<dbReference type="Gene3D" id="1.20.140.10">
    <property type="entry name" value="Butyryl-CoA Dehydrogenase, subunit A, domain 3"/>
    <property type="match status" value="1"/>
</dbReference>
<feature type="domain" description="Acyl-CoA dehydrogenase/oxidase N-terminal" evidence="9">
    <location>
        <begin position="15"/>
        <end position="119"/>
    </location>
</feature>
<evidence type="ECO:0000256" key="4">
    <source>
        <dbReference type="ARBA" id="ARBA00022827"/>
    </source>
</evidence>
<dbReference type="InterPro" id="IPR013786">
    <property type="entry name" value="AcylCoA_DH/ox_N"/>
</dbReference>
<dbReference type="Gene3D" id="1.10.540.10">
    <property type="entry name" value="Acyl-CoA dehydrogenase/oxidase, N-terminal domain"/>
    <property type="match status" value="1"/>
</dbReference>
<evidence type="ECO:0000313" key="10">
    <source>
        <dbReference type="EMBL" id="RPE33068.1"/>
    </source>
</evidence>
<organism evidence="10 11">
    <name type="scientific">Kitasatospora cineracea</name>
    <dbReference type="NCBI Taxonomy" id="88074"/>
    <lineage>
        <taxon>Bacteria</taxon>
        <taxon>Bacillati</taxon>
        <taxon>Actinomycetota</taxon>
        <taxon>Actinomycetes</taxon>
        <taxon>Kitasatosporales</taxon>
        <taxon>Streptomycetaceae</taxon>
        <taxon>Kitasatospora</taxon>
    </lineage>
</organism>
<dbReference type="RefSeq" id="WP_123817602.1">
    <property type="nucleotide sequence ID" value="NZ_RKQG01000001.1"/>
</dbReference>
<evidence type="ECO:0000313" key="11">
    <source>
        <dbReference type="Proteomes" id="UP000266906"/>
    </source>
</evidence>
<evidence type="ECO:0000256" key="6">
    <source>
        <dbReference type="SAM" id="MobiDB-lite"/>
    </source>
</evidence>
<accession>A0A3N4RI20</accession>
<reference evidence="10 11" key="1">
    <citation type="submission" date="2018-11" db="EMBL/GenBank/DDBJ databases">
        <title>Sequencing the genomes of 1000 actinobacteria strains.</title>
        <authorList>
            <person name="Klenk H.-P."/>
        </authorList>
    </citation>
    <scope>NUCLEOTIDE SEQUENCE [LARGE SCALE GENOMIC DNA]</scope>
    <source>
        <strain evidence="10 11">DSM 44781</strain>
    </source>
</reference>
<name>A0A3N4RI20_9ACTN</name>
<comment type="similarity">
    <text evidence="2 5">Belongs to the acyl-CoA dehydrogenase family.</text>
</comment>
<keyword evidence="4 5" id="KW-0274">FAD</keyword>
<gene>
    <name evidence="10" type="ORF">EDD38_1347</name>
</gene>
<dbReference type="Proteomes" id="UP000266906">
    <property type="component" value="Unassembled WGS sequence"/>
</dbReference>
<evidence type="ECO:0000256" key="2">
    <source>
        <dbReference type="ARBA" id="ARBA00009347"/>
    </source>
</evidence>
<evidence type="ECO:0000259" key="9">
    <source>
        <dbReference type="Pfam" id="PF02771"/>
    </source>
</evidence>
<dbReference type="InterPro" id="IPR009075">
    <property type="entry name" value="AcylCo_DH/oxidase_C"/>
</dbReference>
<dbReference type="Pfam" id="PF02771">
    <property type="entry name" value="Acyl-CoA_dh_N"/>
    <property type="match status" value="1"/>
</dbReference>
<sequence>MSTTAPAVPTAPAVAVADELDGLLAERLTPALLAALDRDEEFPAGPLALLDAFGLPAHYVPAEHGGRLTDHEVLLGLWRTLARRDLTLAVAHGKTYLGTAPVWIAGSERQCRELAGRVLGGARVAWALSEPGHGADLLANEATAVRTGSGSGSGDGTDNTDNTDGWRLDGTKWPINNATRGSHLTVLARTGEPGHPRAHSLLLVDKAALDPAAHRPLPKARTHGIRGVDISGIEFTGAVLPADALLGAEGTGTETVLRALQLTRTMCAALSLGAGEHALRLTAEFAAERIIQQKPLAERAHVRAVLARCGALLAATEAAAITGVRSAHALTGELSVVSAVVKGLAPTLVDGLIGELAELLGSRSFLTDVYRDGAFQKVWRDHQIVAVFDGSTPVNRNALALQFPRLVRSFAAGTADAEGLAEAAAAGTPPRPLDRTALALLSRTGCSTVQSLPALAAELAVDGAPEALLDQVRDLVGLADELHWRLAEVRPAAHPEHEAYELAAGYELLYAAAAALRLWHANRAGHPDEPLWQDALWIRAALRELLGRLAARLDREAPAAAADDDLLTDRMAAAVLRGVREHTPVTPFGTPLATEDQS</sequence>
<dbReference type="InterPro" id="IPR036250">
    <property type="entry name" value="AcylCo_DH-like_C"/>
</dbReference>
<dbReference type="InterPro" id="IPR006091">
    <property type="entry name" value="Acyl-CoA_Oxase/DH_mid-dom"/>
</dbReference>
<evidence type="ECO:0000256" key="3">
    <source>
        <dbReference type="ARBA" id="ARBA00022630"/>
    </source>
</evidence>
<evidence type="ECO:0000256" key="5">
    <source>
        <dbReference type="RuleBase" id="RU362125"/>
    </source>
</evidence>
<evidence type="ECO:0000259" key="8">
    <source>
        <dbReference type="Pfam" id="PF02770"/>
    </source>
</evidence>
<dbReference type="GO" id="GO:0003995">
    <property type="term" value="F:acyl-CoA dehydrogenase activity"/>
    <property type="evidence" value="ECO:0007669"/>
    <property type="project" value="TreeGrafter"/>
</dbReference>
<dbReference type="InterPro" id="IPR009100">
    <property type="entry name" value="AcylCoA_DH/oxidase_NM_dom_sf"/>
</dbReference>
<feature type="region of interest" description="Disordered" evidence="6">
    <location>
        <begin position="145"/>
        <end position="172"/>
    </location>
</feature>
<comment type="caution">
    <text evidence="10">The sequence shown here is derived from an EMBL/GenBank/DDBJ whole genome shotgun (WGS) entry which is preliminary data.</text>
</comment>
<dbReference type="SUPFAM" id="SSF47203">
    <property type="entry name" value="Acyl-CoA dehydrogenase C-terminal domain-like"/>
    <property type="match status" value="1"/>
</dbReference>
<dbReference type="PANTHER" id="PTHR43884">
    <property type="entry name" value="ACYL-COA DEHYDROGENASE"/>
    <property type="match status" value="1"/>
</dbReference>
<feature type="domain" description="Acyl-CoA dehydrogenase/oxidase C-terminal" evidence="7">
    <location>
        <begin position="250"/>
        <end position="400"/>
    </location>
</feature>
<dbReference type="SUPFAM" id="SSF56645">
    <property type="entry name" value="Acyl-CoA dehydrogenase NM domain-like"/>
    <property type="match status" value="1"/>
</dbReference>
<protein>
    <submittedName>
        <fullName evidence="10">Alkylation response protein AidB-like acyl-CoA dehydrogenase</fullName>
    </submittedName>
</protein>
<dbReference type="AlphaFoldDB" id="A0A3N4RI20"/>
<dbReference type="Gene3D" id="2.40.110.10">
    <property type="entry name" value="Butyryl-CoA Dehydrogenase, subunit A, domain 2"/>
    <property type="match status" value="1"/>
</dbReference>
<dbReference type="Pfam" id="PF02770">
    <property type="entry name" value="Acyl-CoA_dh_M"/>
    <property type="match status" value="1"/>
</dbReference>
<dbReference type="GO" id="GO:0050660">
    <property type="term" value="F:flavin adenine dinucleotide binding"/>
    <property type="evidence" value="ECO:0007669"/>
    <property type="project" value="InterPro"/>
</dbReference>
<proteinExistence type="inferred from homology"/>